<evidence type="ECO:0000256" key="2">
    <source>
        <dbReference type="ARBA" id="ARBA00023125"/>
    </source>
</evidence>
<dbReference type="AlphaFoldDB" id="A0A0P7BTH3"/>
<evidence type="ECO:0000256" key="3">
    <source>
        <dbReference type="PROSITE-ProRule" id="PRU00169"/>
    </source>
</evidence>
<keyword evidence="1 3" id="KW-0597">Phosphoprotein</keyword>
<dbReference type="GO" id="GO:0000160">
    <property type="term" value="P:phosphorelay signal transduction system"/>
    <property type="evidence" value="ECO:0007669"/>
    <property type="project" value="InterPro"/>
</dbReference>
<reference evidence="6 7" key="1">
    <citation type="submission" date="2015-07" db="EMBL/GenBank/DDBJ databases">
        <title>The draft genome sequence of Leadbetterella sp. JN14-9.</title>
        <authorList>
            <person name="Liu Y."/>
            <person name="Du J."/>
            <person name="Shao Z."/>
        </authorList>
    </citation>
    <scope>NUCLEOTIDE SEQUENCE [LARGE SCALE GENOMIC DNA]</scope>
    <source>
        <strain evidence="6 7">JN14-9</strain>
    </source>
</reference>
<evidence type="ECO:0000313" key="7">
    <source>
        <dbReference type="Proteomes" id="UP000050454"/>
    </source>
</evidence>
<dbReference type="OrthoDB" id="9797341at2"/>
<dbReference type="InterPro" id="IPR011006">
    <property type="entry name" value="CheY-like_superfamily"/>
</dbReference>
<evidence type="ECO:0000256" key="1">
    <source>
        <dbReference type="ARBA" id="ARBA00022553"/>
    </source>
</evidence>
<dbReference type="RefSeq" id="WP_055148369.1">
    <property type="nucleotide sequence ID" value="NZ_JXSZ01000009.1"/>
</dbReference>
<sequence>MTKVALVDDHQLIRNALAELINKFEGYQVIHEAGNGVEFLSQLEAYEAPDIALIDINMPLMNGFDTARKVADTYPDVKILALSVEDDEEAIIKMLRSGATGYLLKDTATKEFKLALDEINHKGYYHSDLVANTLLKSIKPETNGKAVKAIINYQAREEEFLQLACSEMTYKEIADQMCVSPRTIDGYRENLFMKLEVKSRVGLVLFAIKNGIVEV</sequence>
<dbReference type="GO" id="GO:0003677">
    <property type="term" value="F:DNA binding"/>
    <property type="evidence" value="ECO:0007669"/>
    <property type="project" value="UniProtKB-KW"/>
</dbReference>
<dbReference type="Gene3D" id="3.40.50.2300">
    <property type="match status" value="1"/>
</dbReference>
<dbReference type="SMART" id="SM00448">
    <property type="entry name" value="REC"/>
    <property type="match status" value="1"/>
</dbReference>
<dbReference type="Pfam" id="PF00196">
    <property type="entry name" value="GerE"/>
    <property type="match status" value="1"/>
</dbReference>
<dbReference type="InterPro" id="IPR000792">
    <property type="entry name" value="Tscrpt_reg_LuxR_C"/>
</dbReference>
<dbReference type="CDD" id="cd06170">
    <property type="entry name" value="LuxR_C_like"/>
    <property type="match status" value="1"/>
</dbReference>
<dbReference type="SUPFAM" id="SSF52172">
    <property type="entry name" value="CheY-like"/>
    <property type="match status" value="1"/>
</dbReference>
<dbReference type="InterPro" id="IPR036388">
    <property type="entry name" value="WH-like_DNA-bd_sf"/>
</dbReference>
<gene>
    <name evidence="6" type="ORF">AFM12_11630</name>
</gene>
<dbReference type="STRING" id="1605367.AFM12_11630"/>
<feature type="domain" description="Response regulatory" evidence="5">
    <location>
        <begin position="3"/>
        <end position="120"/>
    </location>
</feature>
<feature type="domain" description="HTH luxR-type" evidence="4">
    <location>
        <begin position="155"/>
        <end position="211"/>
    </location>
</feature>
<organism evidence="6 7">
    <name type="scientific">Jiulongibacter sediminis</name>
    <dbReference type="NCBI Taxonomy" id="1605367"/>
    <lineage>
        <taxon>Bacteria</taxon>
        <taxon>Pseudomonadati</taxon>
        <taxon>Bacteroidota</taxon>
        <taxon>Cytophagia</taxon>
        <taxon>Cytophagales</taxon>
        <taxon>Leadbetterellaceae</taxon>
        <taxon>Jiulongibacter</taxon>
    </lineage>
</organism>
<dbReference type="CDD" id="cd17535">
    <property type="entry name" value="REC_NarL-like"/>
    <property type="match status" value="1"/>
</dbReference>
<dbReference type="Proteomes" id="UP000050454">
    <property type="component" value="Unassembled WGS sequence"/>
</dbReference>
<evidence type="ECO:0000259" key="5">
    <source>
        <dbReference type="PROSITE" id="PS50110"/>
    </source>
</evidence>
<dbReference type="PROSITE" id="PS50110">
    <property type="entry name" value="RESPONSE_REGULATORY"/>
    <property type="match status" value="1"/>
</dbReference>
<dbReference type="GO" id="GO:0006355">
    <property type="term" value="P:regulation of DNA-templated transcription"/>
    <property type="evidence" value="ECO:0007669"/>
    <property type="project" value="InterPro"/>
</dbReference>
<dbReference type="InterPro" id="IPR058245">
    <property type="entry name" value="NreC/VraR/RcsB-like_REC"/>
</dbReference>
<dbReference type="InterPro" id="IPR039420">
    <property type="entry name" value="WalR-like"/>
</dbReference>
<dbReference type="Gene3D" id="1.10.10.10">
    <property type="entry name" value="Winged helix-like DNA-binding domain superfamily/Winged helix DNA-binding domain"/>
    <property type="match status" value="1"/>
</dbReference>
<keyword evidence="7" id="KW-1185">Reference proteome</keyword>
<dbReference type="Pfam" id="PF00072">
    <property type="entry name" value="Response_reg"/>
    <property type="match status" value="1"/>
</dbReference>
<dbReference type="InterPro" id="IPR016032">
    <property type="entry name" value="Sig_transdc_resp-reg_C-effctor"/>
</dbReference>
<proteinExistence type="predicted"/>
<dbReference type="PANTHER" id="PTHR43214:SF43">
    <property type="entry name" value="TWO-COMPONENT RESPONSE REGULATOR"/>
    <property type="match status" value="1"/>
</dbReference>
<name>A0A0P7BTH3_9BACT</name>
<dbReference type="PANTHER" id="PTHR43214">
    <property type="entry name" value="TWO-COMPONENT RESPONSE REGULATOR"/>
    <property type="match status" value="1"/>
</dbReference>
<dbReference type="SUPFAM" id="SSF46894">
    <property type="entry name" value="C-terminal effector domain of the bipartite response regulators"/>
    <property type="match status" value="1"/>
</dbReference>
<evidence type="ECO:0000313" key="6">
    <source>
        <dbReference type="EMBL" id="KPM47880.1"/>
    </source>
</evidence>
<protein>
    <submittedName>
        <fullName evidence="6">Ligand-binding protein SH3</fullName>
    </submittedName>
</protein>
<evidence type="ECO:0000259" key="4">
    <source>
        <dbReference type="PROSITE" id="PS50043"/>
    </source>
</evidence>
<dbReference type="EMBL" id="LGTQ01000009">
    <property type="protein sequence ID" value="KPM47880.1"/>
    <property type="molecule type" value="Genomic_DNA"/>
</dbReference>
<feature type="modified residue" description="4-aspartylphosphate" evidence="3">
    <location>
        <position position="55"/>
    </location>
</feature>
<dbReference type="InterPro" id="IPR001789">
    <property type="entry name" value="Sig_transdc_resp-reg_receiver"/>
</dbReference>
<accession>A0A0P7BTH3</accession>
<dbReference type="PROSITE" id="PS50043">
    <property type="entry name" value="HTH_LUXR_2"/>
    <property type="match status" value="1"/>
</dbReference>
<keyword evidence="2" id="KW-0238">DNA-binding</keyword>
<comment type="caution">
    <text evidence="6">The sequence shown here is derived from an EMBL/GenBank/DDBJ whole genome shotgun (WGS) entry which is preliminary data.</text>
</comment>
<dbReference type="SMART" id="SM00421">
    <property type="entry name" value="HTH_LUXR"/>
    <property type="match status" value="1"/>
</dbReference>